<proteinExistence type="predicted"/>
<sequence>MEVPHGGRLSSASRSVSKSCSELLSWAMEFLARPGDTLVALHVIVGKEEQKNGSGVIRFRRAKASVISILADFAELSQRKQVRLEAKVTRNTSIGKGLAEEATALDASFLLVGGSRTSQSLKYCFKHIPESCSMVSMGKIAQPCWQPAVSESFESKVDGEKTSCASLSSCEDSSPMSVLDVAEVSRSLSISYNGGISRTAIWRRLSIVKLFFPLFHAVNDLHGKEMDKDCSPDHIEQKPSWRCFSYDEIANATNSFHPDSIVGRGGYSEVFKGTLCNGVDIAVKRLSRSNRDDKEKDFLAELGILGHVYHPNTSNIIGCCFENGFHLIFDYCPNGNLASALHGRSSKLLEWRDRYNIAVGVARGLHYLHKGCRHCVIHRDIKASNISDFGLAKWLPRQLNHLSIIPIEGTFGYLAPEYFMHGLVDEKTDVFAFGVLLLELVTGKRPAKPRIAAGKFTEFADPKLGGKYDKEQLQRLVLVASFCVRPSPIWRPTMNEVLHLLSDGNDLKGAVTWKMPKSQIDGCDAFLY</sequence>
<evidence type="ECO:0000259" key="2">
    <source>
        <dbReference type="PROSITE" id="PS50011"/>
    </source>
</evidence>
<dbReference type="AlphaFoldDB" id="A0A835S104"/>
<organism evidence="3 4">
    <name type="scientific">Vanilla planifolia</name>
    <name type="common">Vanilla</name>
    <dbReference type="NCBI Taxonomy" id="51239"/>
    <lineage>
        <taxon>Eukaryota</taxon>
        <taxon>Viridiplantae</taxon>
        <taxon>Streptophyta</taxon>
        <taxon>Embryophyta</taxon>
        <taxon>Tracheophyta</taxon>
        <taxon>Spermatophyta</taxon>
        <taxon>Magnoliopsida</taxon>
        <taxon>Liliopsida</taxon>
        <taxon>Asparagales</taxon>
        <taxon>Orchidaceae</taxon>
        <taxon>Vanilloideae</taxon>
        <taxon>Vanilleae</taxon>
        <taxon>Vanilla</taxon>
    </lineage>
</organism>
<protein>
    <recommendedName>
        <fullName evidence="2">Protein kinase domain-containing protein</fullName>
    </recommendedName>
</protein>
<keyword evidence="1" id="KW-0067">ATP-binding</keyword>
<dbReference type="Pfam" id="PF07714">
    <property type="entry name" value="PK_Tyr_Ser-Thr"/>
    <property type="match status" value="1"/>
</dbReference>
<dbReference type="InterPro" id="IPR001245">
    <property type="entry name" value="Ser-Thr/Tyr_kinase_cat_dom"/>
</dbReference>
<dbReference type="Proteomes" id="UP000636800">
    <property type="component" value="Chromosome 1"/>
</dbReference>
<dbReference type="InterPro" id="IPR046958">
    <property type="entry name" value="RBK1/2/STUNTED"/>
</dbReference>
<feature type="binding site" evidence="1">
    <location>
        <position position="284"/>
    </location>
    <ligand>
        <name>ATP</name>
        <dbReference type="ChEBI" id="CHEBI:30616"/>
    </ligand>
</feature>
<name>A0A835S104_VANPL</name>
<dbReference type="OrthoDB" id="543442at2759"/>
<reference evidence="3 4" key="1">
    <citation type="journal article" date="2020" name="Nat. Food">
        <title>A phased Vanilla planifolia genome enables genetic improvement of flavour and production.</title>
        <authorList>
            <person name="Hasing T."/>
            <person name="Tang H."/>
            <person name="Brym M."/>
            <person name="Khazi F."/>
            <person name="Huang T."/>
            <person name="Chambers A.H."/>
        </authorList>
    </citation>
    <scope>NUCLEOTIDE SEQUENCE [LARGE SCALE GENOMIC DNA]</scope>
    <source>
        <tissue evidence="3">Leaf</tissue>
    </source>
</reference>
<keyword evidence="4" id="KW-1185">Reference proteome</keyword>
<dbReference type="SMART" id="SM00220">
    <property type="entry name" value="S_TKc"/>
    <property type="match status" value="1"/>
</dbReference>
<dbReference type="PANTHER" id="PTHR47987">
    <property type="entry name" value="OS08G0249100 PROTEIN"/>
    <property type="match status" value="1"/>
</dbReference>
<dbReference type="InterPro" id="IPR011009">
    <property type="entry name" value="Kinase-like_dom_sf"/>
</dbReference>
<dbReference type="SUPFAM" id="SSF56112">
    <property type="entry name" value="Protein kinase-like (PK-like)"/>
    <property type="match status" value="1"/>
</dbReference>
<evidence type="ECO:0000256" key="1">
    <source>
        <dbReference type="PROSITE-ProRule" id="PRU10141"/>
    </source>
</evidence>
<dbReference type="Gene3D" id="1.10.510.10">
    <property type="entry name" value="Transferase(Phosphotransferase) domain 1"/>
    <property type="match status" value="1"/>
</dbReference>
<dbReference type="InterPro" id="IPR000719">
    <property type="entry name" value="Prot_kinase_dom"/>
</dbReference>
<dbReference type="InterPro" id="IPR017441">
    <property type="entry name" value="Protein_kinase_ATP_BS"/>
</dbReference>
<accession>A0A835S104</accession>
<dbReference type="GO" id="GO:0004672">
    <property type="term" value="F:protein kinase activity"/>
    <property type="evidence" value="ECO:0007669"/>
    <property type="project" value="InterPro"/>
</dbReference>
<gene>
    <name evidence="3" type="ORF">HPP92_003036</name>
</gene>
<evidence type="ECO:0000313" key="4">
    <source>
        <dbReference type="Proteomes" id="UP000636800"/>
    </source>
</evidence>
<dbReference type="InterPro" id="IPR014729">
    <property type="entry name" value="Rossmann-like_a/b/a_fold"/>
</dbReference>
<dbReference type="Gene3D" id="3.30.200.20">
    <property type="entry name" value="Phosphorylase Kinase, domain 1"/>
    <property type="match status" value="1"/>
</dbReference>
<dbReference type="PROSITE" id="PS50011">
    <property type="entry name" value="PROTEIN_KINASE_DOM"/>
    <property type="match status" value="1"/>
</dbReference>
<keyword evidence="1" id="KW-0547">Nucleotide-binding</keyword>
<dbReference type="SUPFAM" id="SSF52402">
    <property type="entry name" value="Adenine nucleotide alpha hydrolases-like"/>
    <property type="match status" value="1"/>
</dbReference>
<dbReference type="GO" id="GO:0005524">
    <property type="term" value="F:ATP binding"/>
    <property type="evidence" value="ECO:0007669"/>
    <property type="project" value="UniProtKB-UniRule"/>
</dbReference>
<comment type="caution">
    <text evidence="3">The sequence shown here is derived from an EMBL/GenBank/DDBJ whole genome shotgun (WGS) entry which is preliminary data.</text>
</comment>
<dbReference type="PROSITE" id="PS00107">
    <property type="entry name" value="PROTEIN_KINASE_ATP"/>
    <property type="match status" value="1"/>
</dbReference>
<dbReference type="PANTHER" id="PTHR47987:SF3">
    <property type="entry name" value="OS08G0249100 PROTEIN"/>
    <property type="match status" value="1"/>
</dbReference>
<dbReference type="EMBL" id="JADCNL010000001">
    <property type="protein sequence ID" value="KAG0498345.1"/>
    <property type="molecule type" value="Genomic_DNA"/>
</dbReference>
<dbReference type="Gene3D" id="3.40.50.620">
    <property type="entry name" value="HUPs"/>
    <property type="match status" value="1"/>
</dbReference>
<feature type="domain" description="Protein kinase" evidence="2">
    <location>
        <begin position="256"/>
        <end position="502"/>
    </location>
</feature>
<evidence type="ECO:0000313" key="3">
    <source>
        <dbReference type="EMBL" id="KAG0498345.1"/>
    </source>
</evidence>